<feature type="region of interest" description="Disordered" evidence="7">
    <location>
        <begin position="561"/>
        <end position="609"/>
    </location>
</feature>
<dbReference type="AlphaFoldDB" id="A0A5B7EXG5"/>
<feature type="compositionally biased region" description="Acidic residues" evidence="7">
    <location>
        <begin position="231"/>
        <end position="246"/>
    </location>
</feature>
<feature type="compositionally biased region" description="Pro residues" evidence="7">
    <location>
        <begin position="247"/>
        <end position="278"/>
    </location>
</feature>
<evidence type="ECO:0000259" key="9">
    <source>
        <dbReference type="PROSITE" id="PS50128"/>
    </source>
</evidence>
<dbReference type="Pfam" id="PF01805">
    <property type="entry name" value="Surp"/>
    <property type="match status" value="1"/>
</dbReference>
<reference evidence="10 11" key="1">
    <citation type="submission" date="2019-05" db="EMBL/GenBank/DDBJ databases">
        <title>Another draft genome of Portunus trituberculatus and its Hox gene families provides insights of decapod evolution.</title>
        <authorList>
            <person name="Jeong J.-H."/>
            <person name="Song I."/>
            <person name="Kim S."/>
            <person name="Choi T."/>
            <person name="Kim D."/>
            <person name="Ryu S."/>
            <person name="Kim W."/>
        </authorList>
    </citation>
    <scope>NUCLEOTIDE SEQUENCE [LARGE SCALE GENOMIC DNA]</scope>
    <source>
        <tissue evidence="10">Muscle</tissue>
    </source>
</reference>
<dbReference type="SUPFAM" id="SSF109905">
    <property type="entry name" value="Surp module (SWAP domain)"/>
    <property type="match status" value="1"/>
</dbReference>
<dbReference type="GO" id="GO:0003723">
    <property type="term" value="F:RNA binding"/>
    <property type="evidence" value="ECO:0007669"/>
    <property type="project" value="InterPro"/>
</dbReference>
<dbReference type="InterPro" id="IPR035967">
    <property type="entry name" value="SWAP/Surp_sf"/>
</dbReference>
<dbReference type="GO" id="GO:0071013">
    <property type="term" value="C:catalytic step 2 spliceosome"/>
    <property type="evidence" value="ECO:0007669"/>
    <property type="project" value="TreeGrafter"/>
</dbReference>
<sequence>MVNTLDQWVEESIQYRGEEEPLLLDQVFTKKPEPPPSIQYLSPVEEVRLTAQFVARNGRQFLTTLMNREQRNNQFDFLRPQHSLFQYFTRLLEQYTKVLIPPKDLMKRLKEEAQSAHAVMKQVNQRVEWERHQAAVRKREEEDAERERLEYAAIDWHDFTVVETIDYQPWEVGSFPPPTSPAEVGRRVLLQERIDEGVTPDTDMVLGSDDEEEPEEEQGAPGDRDDTQVQDMEEESSEEEDSDEDTPPQPQMPPPQPDIKVPQPPLPREPPQPAPAPPVAGQVVVKDYDPRQQPRPSAGATSSDQYLVSPITGERIAPDKVGQHLRINMLDPRWLEDRDRQMAEKTNQDTVFATGESIRSSLKQLAERRTDIFGAGDEETIIGKKIGEEEKREEKVTWDGHTGSMEAATRAARANISINEQIHQIHKVKGLLPDQEKEKIGPQPKLPSSTTSTTNVPRPAPLPPPKPQPAPPKPQPPPPPPKSAPQPAPAPPPPKPAVVNPTQSMMAVNIGAPLPPPMAPMVPPGSGVMVVPRSPVMMAPRPGGFMPGPPAAPVGGFMASQPQPAPPAGSQPGVGGGMGNMGGGDKDEDEGPAAKRARTEETLVPETEWTRRFSGPVKFQVAVPVVTDKPEWRLSGQTLTLTLPLTDPVSVVKAKVHDETGLPPGKQKLARDAVSEMRQQQLKQEPIHVFYSGDSR</sequence>
<evidence type="ECO:0000256" key="6">
    <source>
        <dbReference type="ARBA" id="ARBA00023242"/>
    </source>
</evidence>
<dbReference type="SUPFAM" id="SSF54236">
    <property type="entry name" value="Ubiquitin-like"/>
    <property type="match status" value="1"/>
</dbReference>
<dbReference type="Gene3D" id="1.10.10.790">
    <property type="entry name" value="Surp module"/>
    <property type="match status" value="1"/>
</dbReference>
<dbReference type="Proteomes" id="UP000324222">
    <property type="component" value="Unassembled WGS sequence"/>
</dbReference>
<dbReference type="OrthoDB" id="447637at2759"/>
<feature type="compositionally biased region" description="Polar residues" evidence="7">
    <location>
        <begin position="446"/>
        <end position="456"/>
    </location>
</feature>
<gene>
    <name evidence="10" type="primary">SF3A1</name>
    <name evidence="10" type="ORF">E2C01_030486</name>
</gene>
<dbReference type="SMART" id="SM00648">
    <property type="entry name" value="SWAP"/>
    <property type="match status" value="1"/>
</dbReference>
<dbReference type="PANTHER" id="PTHR15316:SF1">
    <property type="entry name" value="SPLICING FACTOR 3A SUBUNIT 1"/>
    <property type="match status" value="1"/>
</dbReference>
<feature type="region of interest" description="Disordered" evidence="7">
    <location>
        <begin position="192"/>
        <end position="311"/>
    </location>
</feature>
<comment type="subcellular location">
    <subcellularLocation>
        <location evidence="1">Nucleus</location>
    </subcellularLocation>
</comment>
<keyword evidence="4" id="KW-0677">Repeat</keyword>
<protein>
    <submittedName>
        <fullName evidence="10">Splicing factor 3A subunit 1</fullName>
    </submittedName>
</protein>
<dbReference type="FunFam" id="1.10.10.790:FF:000001">
    <property type="entry name" value="Splicing factor 3a, subunit 1"/>
    <property type="match status" value="1"/>
</dbReference>
<dbReference type="InterPro" id="IPR029071">
    <property type="entry name" value="Ubiquitin-like_domsf"/>
</dbReference>
<feature type="compositionally biased region" description="Pro residues" evidence="7">
    <location>
        <begin position="458"/>
        <end position="496"/>
    </location>
</feature>
<feature type="region of interest" description="Disordered" evidence="7">
    <location>
        <begin position="384"/>
        <end position="404"/>
    </location>
</feature>
<dbReference type="Gene3D" id="3.10.20.90">
    <property type="entry name" value="Phosphatidylinositol 3-kinase Catalytic Subunit, Chain A, domain 1"/>
    <property type="match status" value="1"/>
</dbReference>
<keyword evidence="11" id="KW-1185">Reference proteome</keyword>
<name>A0A5B7EXG5_PORTR</name>
<dbReference type="InterPro" id="IPR000061">
    <property type="entry name" value="Surp"/>
</dbReference>
<feature type="region of interest" description="Disordered" evidence="7">
    <location>
        <begin position="427"/>
        <end position="502"/>
    </location>
</feature>
<feature type="compositionally biased region" description="Gly residues" evidence="7">
    <location>
        <begin position="572"/>
        <end position="583"/>
    </location>
</feature>
<feature type="domain" description="SURP motif" evidence="9">
    <location>
        <begin position="46"/>
        <end position="88"/>
    </location>
</feature>
<dbReference type="GO" id="GO:0005686">
    <property type="term" value="C:U2 snRNP"/>
    <property type="evidence" value="ECO:0007669"/>
    <property type="project" value="TreeGrafter"/>
</dbReference>
<evidence type="ECO:0000313" key="10">
    <source>
        <dbReference type="EMBL" id="MPC37014.1"/>
    </source>
</evidence>
<evidence type="ECO:0000259" key="8">
    <source>
        <dbReference type="PROSITE" id="PS50053"/>
    </source>
</evidence>
<dbReference type="GO" id="GO:0071004">
    <property type="term" value="C:U2-type prespliceosome"/>
    <property type="evidence" value="ECO:0007669"/>
    <property type="project" value="TreeGrafter"/>
</dbReference>
<dbReference type="InterPro" id="IPR000626">
    <property type="entry name" value="Ubiquitin-like_dom"/>
</dbReference>
<proteinExistence type="predicted"/>
<comment type="caution">
    <text evidence="10">The sequence shown here is derived from an EMBL/GenBank/DDBJ whole genome shotgun (WGS) entry which is preliminary data.</text>
</comment>
<keyword evidence="2" id="KW-0507">mRNA processing</keyword>
<evidence type="ECO:0000256" key="7">
    <source>
        <dbReference type="SAM" id="MobiDB-lite"/>
    </source>
</evidence>
<keyword evidence="3" id="KW-0747">Spliceosome</keyword>
<evidence type="ECO:0000256" key="5">
    <source>
        <dbReference type="ARBA" id="ARBA00023187"/>
    </source>
</evidence>
<evidence type="ECO:0000313" key="11">
    <source>
        <dbReference type="Proteomes" id="UP000324222"/>
    </source>
</evidence>
<organism evidence="10 11">
    <name type="scientific">Portunus trituberculatus</name>
    <name type="common">Swimming crab</name>
    <name type="synonym">Neptunus trituberculatus</name>
    <dbReference type="NCBI Taxonomy" id="210409"/>
    <lineage>
        <taxon>Eukaryota</taxon>
        <taxon>Metazoa</taxon>
        <taxon>Ecdysozoa</taxon>
        <taxon>Arthropoda</taxon>
        <taxon>Crustacea</taxon>
        <taxon>Multicrustacea</taxon>
        <taxon>Malacostraca</taxon>
        <taxon>Eumalacostraca</taxon>
        <taxon>Eucarida</taxon>
        <taxon>Decapoda</taxon>
        <taxon>Pleocyemata</taxon>
        <taxon>Brachyura</taxon>
        <taxon>Eubrachyura</taxon>
        <taxon>Portunoidea</taxon>
        <taxon>Portunidae</taxon>
        <taxon>Portuninae</taxon>
        <taxon>Portunus</taxon>
    </lineage>
</organism>
<evidence type="ECO:0000256" key="2">
    <source>
        <dbReference type="ARBA" id="ARBA00022664"/>
    </source>
</evidence>
<evidence type="ECO:0000256" key="3">
    <source>
        <dbReference type="ARBA" id="ARBA00022728"/>
    </source>
</evidence>
<keyword evidence="5" id="KW-0508">mRNA splicing</keyword>
<feature type="compositionally biased region" description="Basic and acidic residues" evidence="7">
    <location>
        <begin position="384"/>
        <end position="398"/>
    </location>
</feature>
<keyword evidence="6" id="KW-0539">Nucleus</keyword>
<dbReference type="GO" id="GO:0000381">
    <property type="term" value="P:regulation of alternative mRNA splicing, via spliceosome"/>
    <property type="evidence" value="ECO:0007669"/>
    <property type="project" value="TreeGrafter"/>
</dbReference>
<dbReference type="PANTHER" id="PTHR15316">
    <property type="entry name" value="SPLICEOSOME ASSOCIATED PROTEIN 114/SWAP SPLICING FACTOR-RELATED"/>
    <property type="match status" value="1"/>
</dbReference>
<dbReference type="PROSITE" id="PS50053">
    <property type="entry name" value="UBIQUITIN_2"/>
    <property type="match status" value="1"/>
</dbReference>
<evidence type="ECO:0000256" key="4">
    <source>
        <dbReference type="ARBA" id="ARBA00022737"/>
    </source>
</evidence>
<dbReference type="InterPro" id="IPR022030">
    <property type="entry name" value="SF3A1_dom"/>
</dbReference>
<dbReference type="EMBL" id="VSRR010003661">
    <property type="protein sequence ID" value="MPC37014.1"/>
    <property type="molecule type" value="Genomic_DNA"/>
</dbReference>
<dbReference type="InterPro" id="IPR045146">
    <property type="entry name" value="SF3A1"/>
</dbReference>
<accession>A0A5B7EXG5</accession>
<dbReference type="GO" id="GO:0045292">
    <property type="term" value="P:mRNA cis splicing, via spliceosome"/>
    <property type="evidence" value="ECO:0007669"/>
    <property type="project" value="InterPro"/>
</dbReference>
<feature type="compositionally biased region" description="Acidic residues" evidence="7">
    <location>
        <begin position="208"/>
        <end position="218"/>
    </location>
</feature>
<feature type="domain" description="Ubiquitin-like" evidence="8">
    <location>
        <begin position="619"/>
        <end position="669"/>
    </location>
</feature>
<evidence type="ECO:0000256" key="1">
    <source>
        <dbReference type="ARBA" id="ARBA00004123"/>
    </source>
</evidence>
<dbReference type="PROSITE" id="PS50128">
    <property type="entry name" value="SURP"/>
    <property type="match status" value="1"/>
</dbReference>
<dbReference type="Pfam" id="PF12230">
    <property type="entry name" value="PRP21_like_P"/>
    <property type="match status" value="1"/>
</dbReference>